<accession>D7BM43</accession>
<evidence type="ECO:0000313" key="5">
    <source>
        <dbReference type="Proteomes" id="UP000000376"/>
    </source>
</evidence>
<dbReference type="Proteomes" id="UP000000376">
    <property type="component" value="Chromosome"/>
</dbReference>
<evidence type="ECO:0000256" key="1">
    <source>
        <dbReference type="SAM" id="Phobius"/>
    </source>
</evidence>
<name>D7BM43_ARCHD</name>
<protein>
    <submittedName>
        <fullName evidence="4">LPXTG-motif cell wall anchor domain protein</fullName>
    </submittedName>
</protein>
<keyword evidence="5" id="KW-1185">Reference proteome</keyword>
<feature type="chain" id="PRO_5003093096" evidence="2">
    <location>
        <begin position="38"/>
        <end position="1359"/>
    </location>
</feature>
<dbReference type="STRING" id="644284.Arch_0231"/>
<dbReference type="GO" id="GO:0005975">
    <property type="term" value="P:carbohydrate metabolic process"/>
    <property type="evidence" value="ECO:0007669"/>
    <property type="project" value="UniProtKB-ARBA"/>
</dbReference>
<reference evidence="4 5" key="1">
    <citation type="journal article" date="2010" name="Stand. Genomic Sci.">
        <title>Complete genome sequence of Arcanobacterium haemolyticum type strain (11018).</title>
        <authorList>
            <person name="Yasawong M."/>
            <person name="Teshima H."/>
            <person name="Lapidus A."/>
            <person name="Nolan M."/>
            <person name="Lucas S."/>
            <person name="Glavina Del Rio T."/>
            <person name="Tice H."/>
            <person name="Cheng J."/>
            <person name="Bruce D."/>
            <person name="Detter C."/>
            <person name="Tapia R."/>
            <person name="Han C."/>
            <person name="Goodwin L."/>
            <person name="Pitluck S."/>
            <person name="Liolios K."/>
            <person name="Ivanova N."/>
            <person name="Mavromatis K."/>
            <person name="Mikhailova N."/>
            <person name="Pati A."/>
            <person name="Chen A."/>
            <person name="Palaniappan K."/>
            <person name="Land M."/>
            <person name="Hauser L."/>
            <person name="Chang Y."/>
            <person name="Jeffries C."/>
            <person name="Rohde M."/>
            <person name="Sikorski J."/>
            <person name="Pukall R."/>
            <person name="Goker M."/>
            <person name="Woyke T."/>
            <person name="Bristow J."/>
            <person name="Eisen J."/>
            <person name="Markowitz V."/>
            <person name="Hugenholtz P."/>
            <person name="Kyrpides N."/>
            <person name="Klenk H."/>
        </authorList>
    </citation>
    <scope>NUCLEOTIDE SEQUENCE [LARGE SCALE GENOMIC DNA]</scope>
    <source>
        <strain evidence="5">ATCC 9345 / DSM 20595 / CCUG 17215 / LMG 16163 / NBRC 15585 / NCTC 8452 / 11018</strain>
    </source>
</reference>
<organism evidence="4 5">
    <name type="scientific">Arcanobacterium haemolyticum (strain ATCC 9345 / DSM 20595 / CCM 5947 / CCUG 17215 / LMG 16163 / NBRC 15585 / NCTC 8452 / 11018)</name>
    <dbReference type="NCBI Taxonomy" id="644284"/>
    <lineage>
        <taxon>Bacteria</taxon>
        <taxon>Bacillati</taxon>
        <taxon>Actinomycetota</taxon>
        <taxon>Actinomycetes</taxon>
        <taxon>Actinomycetales</taxon>
        <taxon>Actinomycetaceae</taxon>
        <taxon>Arcanobacterium</taxon>
    </lineage>
</organism>
<proteinExistence type="predicted"/>
<feature type="domain" description="DUF6923" evidence="3">
    <location>
        <begin position="494"/>
        <end position="657"/>
    </location>
</feature>
<dbReference type="PROSITE" id="PS51257">
    <property type="entry name" value="PROKAR_LIPOPROTEIN"/>
    <property type="match status" value="1"/>
</dbReference>
<keyword evidence="1" id="KW-1133">Transmembrane helix</keyword>
<keyword evidence="1" id="KW-0812">Transmembrane</keyword>
<dbReference type="RefSeq" id="WP_013169490.1">
    <property type="nucleotide sequence ID" value="NC_014218.1"/>
</dbReference>
<dbReference type="HOGENOM" id="CLU_257088_0_0_11"/>
<sequence>MLSRVNRLMSAVAVATLAACLAVGALPALSILPNASAANISPTAPATASTASADSDFTSSTVATQTEGNVANDSTIAHNKVVLELNKATVVDGVVAIERTEPGKEFLGHGSALVNGGELSEEAVASAPVLDKRGVRIAVKLPDGWATSDKLELGYKTFGPDAGAEWKTINDGAQVFALRDDVSNAVEVADPTQRFNESITTKSNDVQVPSKDYFNNGKCSKSWVGDVYFFAPANINTDKIIIKRPTEYNLYVPPTYQFNADTPNIKVAEFERMYHQAYGPVWADIRRADVTVRAIDDKTLEVQVQGGIKIEKGEYVKLTNIFSFCSAGSPGAKNLSIEMHGQTQKGGFCEDRARYTFPARPLHAYSYLTPIMQDASGNLVNRDKTTEKFDRGKSLKEIAELQGKNDPKRVFYAPWRDEYKNLDVYSKDSDKFLKEYALRHVPYRDPQGRMIDGAKVVSRQGKRELTDEERRNGINVYVNESKPNGQIRWKSYIARQNNGTGQFERLGGPQAETGWIVNALAFNPQDNWLYGISQGRLGEDWGRRSNQTIQSDETEFRPVITGDDPCFPAGHLLQIHPVTGEVFNLGRVTAGVDNFMTGYAFQGQKQRYWPNDLWGGINVGGIDTEGNYYVANASRSGSGAVYKVNLKNVTAEVTKNANKWLRTPAIRYTDDWNLVHDRSGRAWSEDWTPLFVPEKTECKPDTGTPCKQRQAGNYMWGISNGWNSQGRVYIERISADDGNLQRWDVTALRTYAGQSLPVGNQWGRAWSFGNGMLGFATSSSRASDKVVRIKVTNPESESPSFELISVNANAQPSYNSNGTSAVNFEENIVDLKLKKSRKDFVDTNGVNRVQWDLEVKNVSESAASSGFTVFDTIPASYRVVRVQAEEKVFDTNSSTSIVGPWSVYLKKGDQGHDVLEGSHGALQAGKTVKLTIIAEPRSDQNLPIECIENVAGVIGIDRDPSTVNANEFGKTMEGVIDKYGDWLKLNGGIFGDLVSDQQCRPTIVVKKQIVEDGKITDEAAGGWAFSAQSDKDNLDLEGQEGFGKESTKVTASEGVEKGTVIWRPKENGQFKLTITEKMTDEQTAAGYAIRPQENGGDARNARNAICKVTVKDGKKLAQPEMVKVEDHPDAPGFAFSFGDQTMFPRGMNVKTEQRVECTVQNEIANHQIFVRKEAYDPQQSDKIGTLPDLGGAEFAVYELSESVSTKPRPKSWEEWQKYIVKAGDGSTEKPVEIKDYRTPIPVKVGKSYIVVETKAPTDKDGRPYSLRPAPIPFTVTTAHGEDATHKRPFSIQMENDLLATASWKNENGNSQKAAMYVTVADVHTGTLPRTGGAGVAWLGGIGGLLVLAGLTWAQRKQRS</sequence>
<dbReference type="eggNOG" id="ENOG5033RAA">
    <property type="taxonomic scope" value="Bacteria"/>
</dbReference>
<dbReference type="NCBIfam" id="TIGR01167">
    <property type="entry name" value="LPXTG_anchor"/>
    <property type="match status" value="1"/>
</dbReference>
<keyword evidence="2" id="KW-0732">Signal</keyword>
<evidence type="ECO:0000256" key="2">
    <source>
        <dbReference type="SAM" id="SignalP"/>
    </source>
</evidence>
<dbReference type="InterPro" id="IPR054215">
    <property type="entry name" value="DUF6923"/>
</dbReference>
<dbReference type="EMBL" id="CP002045">
    <property type="protein sequence ID" value="ADH91992.1"/>
    <property type="molecule type" value="Genomic_DNA"/>
</dbReference>
<evidence type="ECO:0000259" key="3">
    <source>
        <dbReference type="Pfam" id="PF21959"/>
    </source>
</evidence>
<dbReference type="InterPro" id="IPR013783">
    <property type="entry name" value="Ig-like_fold"/>
</dbReference>
<dbReference type="KEGG" id="ahe:Arch_0231"/>
<dbReference type="Pfam" id="PF21959">
    <property type="entry name" value="DUF6923"/>
    <property type="match status" value="2"/>
</dbReference>
<feature type="signal peptide" evidence="2">
    <location>
        <begin position="1"/>
        <end position="37"/>
    </location>
</feature>
<keyword evidence="1" id="KW-0472">Membrane</keyword>
<dbReference type="Gene3D" id="2.60.40.10">
    <property type="entry name" value="Immunoglobulins"/>
    <property type="match status" value="1"/>
</dbReference>
<feature type="transmembrane region" description="Helical" evidence="1">
    <location>
        <begin position="1334"/>
        <end position="1353"/>
    </location>
</feature>
<feature type="domain" description="DUF6923" evidence="3">
    <location>
        <begin position="726"/>
        <end position="822"/>
    </location>
</feature>
<evidence type="ECO:0000313" key="4">
    <source>
        <dbReference type="EMBL" id="ADH91992.1"/>
    </source>
</evidence>
<gene>
    <name evidence="4" type="ordered locus">Arch_0231</name>
</gene>
<dbReference type="OrthoDB" id="4424254at2"/>